<protein>
    <submittedName>
        <fullName evidence="1">Uncharacterized protein</fullName>
    </submittedName>
</protein>
<name>A0A0F8VRR2_9ZZZZ</name>
<organism evidence="1">
    <name type="scientific">marine sediment metagenome</name>
    <dbReference type="NCBI Taxonomy" id="412755"/>
    <lineage>
        <taxon>unclassified sequences</taxon>
        <taxon>metagenomes</taxon>
        <taxon>ecological metagenomes</taxon>
    </lineage>
</organism>
<sequence length="138" mass="15234">MSYYRVISPFKIKTVRGNILDLTPGQAVDIPTKALEEQLMAQGKITLMELPTQGGRISSQPANRYARTKRVGIWLVTSAGYSGGRIHMYQYAWCLADAGAEVYLITNGHPKWAKDYPASPRINVLIAGKDNPPADLDL</sequence>
<reference evidence="1" key="1">
    <citation type="journal article" date="2015" name="Nature">
        <title>Complex archaea that bridge the gap between prokaryotes and eukaryotes.</title>
        <authorList>
            <person name="Spang A."/>
            <person name="Saw J.H."/>
            <person name="Jorgensen S.L."/>
            <person name="Zaremba-Niedzwiedzka K."/>
            <person name="Martijn J."/>
            <person name="Lind A.E."/>
            <person name="van Eijk R."/>
            <person name="Schleper C."/>
            <person name="Guy L."/>
            <person name="Ettema T.J."/>
        </authorList>
    </citation>
    <scope>NUCLEOTIDE SEQUENCE</scope>
</reference>
<accession>A0A0F8VRR2</accession>
<proteinExistence type="predicted"/>
<dbReference type="EMBL" id="LAZR01069797">
    <property type="protein sequence ID" value="KKK47002.1"/>
    <property type="molecule type" value="Genomic_DNA"/>
</dbReference>
<dbReference type="AlphaFoldDB" id="A0A0F8VRR2"/>
<comment type="caution">
    <text evidence="1">The sequence shown here is derived from an EMBL/GenBank/DDBJ whole genome shotgun (WGS) entry which is preliminary data.</text>
</comment>
<gene>
    <name evidence="1" type="ORF">LCGC14_3159570</name>
</gene>
<evidence type="ECO:0000313" key="1">
    <source>
        <dbReference type="EMBL" id="KKK47002.1"/>
    </source>
</evidence>
<feature type="non-terminal residue" evidence="1">
    <location>
        <position position="138"/>
    </location>
</feature>